<reference evidence="2" key="1">
    <citation type="submission" date="2023-10" db="EMBL/GenBank/DDBJ databases">
        <authorList>
            <person name="Chen Y."/>
            <person name="Shah S."/>
            <person name="Dougan E. K."/>
            <person name="Thang M."/>
            <person name="Chan C."/>
        </authorList>
    </citation>
    <scope>NUCLEOTIDE SEQUENCE [LARGE SCALE GENOMIC DNA]</scope>
</reference>
<name>A0ABN9UUR1_9DINO</name>
<keyword evidence="1" id="KW-0732">Signal</keyword>
<proteinExistence type="predicted"/>
<organism evidence="2 3">
    <name type="scientific">Prorocentrum cordatum</name>
    <dbReference type="NCBI Taxonomy" id="2364126"/>
    <lineage>
        <taxon>Eukaryota</taxon>
        <taxon>Sar</taxon>
        <taxon>Alveolata</taxon>
        <taxon>Dinophyceae</taxon>
        <taxon>Prorocentrales</taxon>
        <taxon>Prorocentraceae</taxon>
        <taxon>Prorocentrum</taxon>
    </lineage>
</organism>
<evidence type="ECO:0000313" key="2">
    <source>
        <dbReference type="EMBL" id="CAK0863608.1"/>
    </source>
</evidence>
<evidence type="ECO:0000256" key="1">
    <source>
        <dbReference type="SAM" id="SignalP"/>
    </source>
</evidence>
<keyword evidence="3" id="KW-1185">Reference proteome</keyword>
<feature type="chain" id="PRO_5046688103" evidence="1">
    <location>
        <begin position="22"/>
        <end position="111"/>
    </location>
</feature>
<comment type="caution">
    <text evidence="2">The sequence shown here is derived from an EMBL/GenBank/DDBJ whole genome shotgun (WGS) entry which is preliminary data.</text>
</comment>
<sequence>MQAFALFVALLSLSSLGAASASKFSPGQCHCDCCAPVDGGDKACTAPVGPLHSQTKTDVCLAVFCTEGDTLGAQKQAFSNFCSSNCFPDTAVPTTCRPKDCTDHGVNVHCD</sequence>
<gene>
    <name evidence="2" type="ORF">PCOR1329_LOCUS51710</name>
</gene>
<dbReference type="EMBL" id="CAUYUJ010016282">
    <property type="protein sequence ID" value="CAK0863608.1"/>
    <property type="molecule type" value="Genomic_DNA"/>
</dbReference>
<accession>A0ABN9UUR1</accession>
<evidence type="ECO:0000313" key="3">
    <source>
        <dbReference type="Proteomes" id="UP001189429"/>
    </source>
</evidence>
<feature type="signal peptide" evidence="1">
    <location>
        <begin position="1"/>
        <end position="21"/>
    </location>
</feature>
<protein>
    <submittedName>
        <fullName evidence="2">Uncharacterized protein</fullName>
    </submittedName>
</protein>
<dbReference type="Proteomes" id="UP001189429">
    <property type="component" value="Unassembled WGS sequence"/>
</dbReference>